<proteinExistence type="predicted"/>
<evidence type="ECO:0000313" key="2">
    <source>
        <dbReference type="EMBL" id="RMJ15736.1"/>
    </source>
</evidence>
<evidence type="ECO:0000313" key="3">
    <source>
        <dbReference type="Proteomes" id="UP000277212"/>
    </source>
</evidence>
<gene>
    <name evidence="2" type="ORF">CDV36_004569</name>
</gene>
<dbReference type="Gene3D" id="3.30.710.10">
    <property type="entry name" value="Potassium Channel Kv1.1, Chain A"/>
    <property type="match status" value="1"/>
</dbReference>
<name>A0A3M2SDV0_9HYPO</name>
<feature type="region of interest" description="Disordered" evidence="1">
    <location>
        <begin position="1"/>
        <end position="28"/>
    </location>
</feature>
<keyword evidence="3" id="KW-1185">Reference proteome</keyword>
<organism evidence="2 3">
    <name type="scientific">Fusarium kuroshium</name>
    <dbReference type="NCBI Taxonomy" id="2010991"/>
    <lineage>
        <taxon>Eukaryota</taxon>
        <taxon>Fungi</taxon>
        <taxon>Dikarya</taxon>
        <taxon>Ascomycota</taxon>
        <taxon>Pezizomycotina</taxon>
        <taxon>Sordariomycetes</taxon>
        <taxon>Hypocreomycetidae</taxon>
        <taxon>Hypocreales</taxon>
        <taxon>Nectriaceae</taxon>
        <taxon>Fusarium</taxon>
        <taxon>Fusarium solani species complex</taxon>
    </lineage>
</organism>
<dbReference type="Proteomes" id="UP000277212">
    <property type="component" value="Unassembled WGS sequence"/>
</dbReference>
<accession>A0A3M2SDV0</accession>
<dbReference type="AlphaFoldDB" id="A0A3M2SDV0"/>
<evidence type="ECO:0000256" key="1">
    <source>
        <dbReference type="SAM" id="MobiDB-lite"/>
    </source>
</evidence>
<evidence type="ECO:0008006" key="4">
    <source>
        <dbReference type="Google" id="ProtNLM"/>
    </source>
</evidence>
<dbReference type="OrthoDB" id="5275938at2759"/>
<comment type="caution">
    <text evidence="2">The sequence shown here is derived from an EMBL/GenBank/DDBJ whole genome shotgun (WGS) entry which is preliminary data.</text>
</comment>
<dbReference type="STRING" id="2010991.A0A3M2SDV0"/>
<sequence>MSASNPAPKRKRGEDSPSERSLNKEEGTLERVAPDGDIIFVLSGGADKIQVQSSVMKSASPVFSAMLAGHFREGQMLQDAMASGQPVEISLPGDDFEPFKLICIAIHRQANATQYCPSEELLMRVLQITDKYNLFDAVFLSMEFWARKYLPNLSLNHFLLMVICHQINSQDLFQLFSRSLVLNHKGSFMSLAAENEQHVCDSVPRGLVYKLACALEEMRATMMLRIIKFINAEMMSRFNNSLFDKEIPSDIIPYYRLLKGVLDSYSRNPGLHSVGNDYSIGDLISQIMKIEVSFPTEHPYAPNNPSAFPVYMALLRRLRGLNDNFVGLCLDCLEVDKVDFDCKGIHK</sequence>
<reference evidence="2 3" key="1">
    <citation type="submission" date="2017-06" db="EMBL/GenBank/DDBJ databases">
        <title>Comparative genomic analysis of Ambrosia Fusariam Clade fungi.</title>
        <authorList>
            <person name="Stajich J.E."/>
            <person name="Carrillo J."/>
            <person name="Kijimoto T."/>
            <person name="Eskalen A."/>
            <person name="O'Donnell K."/>
            <person name="Kasson M."/>
        </authorList>
    </citation>
    <scope>NUCLEOTIDE SEQUENCE [LARGE SCALE GENOMIC DNA]</scope>
    <source>
        <strain evidence="2">UCR3666</strain>
    </source>
</reference>
<feature type="compositionally biased region" description="Basic and acidic residues" evidence="1">
    <location>
        <begin position="12"/>
        <end position="28"/>
    </location>
</feature>
<dbReference type="EMBL" id="NKUJ01000059">
    <property type="protein sequence ID" value="RMJ15736.1"/>
    <property type="molecule type" value="Genomic_DNA"/>
</dbReference>
<protein>
    <recommendedName>
        <fullName evidence="4">BTB domain-containing protein</fullName>
    </recommendedName>
</protein>
<dbReference type="InterPro" id="IPR011333">
    <property type="entry name" value="SKP1/BTB/POZ_sf"/>
</dbReference>